<evidence type="ECO:0000313" key="1">
    <source>
        <dbReference type="EMBL" id="GFJ88002.1"/>
    </source>
</evidence>
<keyword evidence="2" id="KW-1185">Reference proteome</keyword>
<organism evidence="1 2">
    <name type="scientific">Phytohabitans rumicis</name>
    <dbReference type="NCBI Taxonomy" id="1076125"/>
    <lineage>
        <taxon>Bacteria</taxon>
        <taxon>Bacillati</taxon>
        <taxon>Actinomycetota</taxon>
        <taxon>Actinomycetes</taxon>
        <taxon>Micromonosporales</taxon>
        <taxon>Micromonosporaceae</taxon>
    </lineage>
</organism>
<evidence type="ECO:0000313" key="2">
    <source>
        <dbReference type="Proteomes" id="UP000482960"/>
    </source>
</evidence>
<accession>A0A6V8KS84</accession>
<dbReference type="InterPro" id="IPR011006">
    <property type="entry name" value="CheY-like_superfamily"/>
</dbReference>
<dbReference type="EMBL" id="BLPG01000001">
    <property type="protein sequence ID" value="GFJ88002.1"/>
    <property type="molecule type" value="Genomic_DNA"/>
</dbReference>
<proteinExistence type="predicted"/>
<comment type="caution">
    <text evidence="1">The sequence shown here is derived from an EMBL/GenBank/DDBJ whole genome shotgun (WGS) entry which is preliminary data.</text>
</comment>
<gene>
    <name evidence="1" type="ORF">Prum_016440</name>
</gene>
<dbReference type="SUPFAM" id="SSF52172">
    <property type="entry name" value="CheY-like"/>
    <property type="match status" value="1"/>
</dbReference>
<reference evidence="1 2" key="1">
    <citation type="submission" date="2020-03" db="EMBL/GenBank/DDBJ databases">
        <title>Whole genome shotgun sequence of Phytohabitans rumicis NBRC 108638.</title>
        <authorList>
            <person name="Komaki H."/>
            <person name="Tamura T."/>
        </authorList>
    </citation>
    <scope>NUCLEOTIDE SEQUENCE [LARGE SCALE GENOMIC DNA]</scope>
    <source>
        <strain evidence="1 2">NBRC 108638</strain>
    </source>
</reference>
<evidence type="ECO:0008006" key="3">
    <source>
        <dbReference type="Google" id="ProtNLM"/>
    </source>
</evidence>
<name>A0A6V8KS84_9ACTN</name>
<dbReference type="AlphaFoldDB" id="A0A6V8KS84"/>
<protein>
    <recommendedName>
        <fullName evidence="3">Response regulatory domain-containing protein</fullName>
    </recommendedName>
</protein>
<dbReference type="Gene3D" id="3.40.50.2300">
    <property type="match status" value="1"/>
</dbReference>
<dbReference type="Proteomes" id="UP000482960">
    <property type="component" value="Unassembled WGS sequence"/>
</dbReference>
<sequence length="59" mass="6754">MTEPAERPDLILVVDDDQDIARFVQVNLKIHGFDVLVAGTGRRRWTWSSTTAPTWPWST</sequence>
<reference evidence="1 2" key="2">
    <citation type="submission" date="2020-03" db="EMBL/GenBank/DDBJ databases">
        <authorList>
            <person name="Ichikawa N."/>
            <person name="Kimura A."/>
            <person name="Kitahashi Y."/>
            <person name="Uohara A."/>
        </authorList>
    </citation>
    <scope>NUCLEOTIDE SEQUENCE [LARGE SCALE GENOMIC DNA]</scope>
    <source>
        <strain evidence="1 2">NBRC 108638</strain>
    </source>
</reference>